<keyword evidence="1" id="KW-0812">Transmembrane</keyword>
<keyword evidence="1" id="KW-1133">Transmembrane helix</keyword>
<gene>
    <name evidence="2" type="ORF">EYF80_011401</name>
</gene>
<name>A0A4Z2IL04_9TELE</name>
<accession>A0A4Z2IL04</accession>
<evidence type="ECO:0000256" key="1">
    <source>
        <dbReference type="SAM" id="Phobius"/>
    </source>
</evidence>
<protein>
    <submittedName>
        <fullName evidence="2">Uncharacterized protein</fullName>
    </submittedName>
</protein>
<evidence type="ECO:0000313" key="2">
    <source>
        <dbReference type="EMBL" id="TNN78417.1"/>
    </source>
</evidence>
<evidence type="ECO:0000313" key="3">
    <source>
        <dbReference type="Proteomes" id="UP000314294"/>
    </source>
</evidence>
<keyword evidence="1" id="KW-0472">Membrane</keyword>
<sequence>MEVGIVGVVMGVVSLRVVVSALAVALAVVVVTVVLVRVGRGLQVLVRMTSYLLTLGGRSKITEQVQREETTPASRWAKLIRAGAEQTPPVVPDTDGGDGDGPGVFCRGPTLGGTMAVRGAARHTPTEEHAPNHALILLAASLHPVNGEWALRPVAGLTGISTAEEPGMVGSGRVPGMEAGRGCLGRFRRSNKPLFVWCSAGFLHLWAYSPYLPVGGWSLSDDGAGLRRGQGLLDHDAGIMVAHPVNKTDGDQGAWGGAQQALDVQNKGWTCTT</sequence>
<organism evidence="2 3">
    <name type="scientific">Liparis tanakae</name>
    <name type="common">Tanaka's snailfish</name>
    <dbReference type="NCBI Taxonomy" id="230148"/>
    <lineage>
        <taxon>Eukaryota</taxon>
        <taxon>Metazoa</taxon>
        <taxon>Chordata</taxon>
        <taxon>Craniata</taxon>
        <taxon>Vertebrata</taxon>
        <taxon>Euteleostomi</taxon>
        <taxon>Actinopterygii</taxon>
        <taxon>Neopterygii</taxon>
        <taxon>Teleostei</taxon>
        <taxon>Neoteleostei</taxon>
        <taxon>Acanthomorphata</taxon>
        <taxon>Eupercaria</taxon>
        <taxon>Perciformes</taxon>
        <taxon>Cottioidei</taxon>
        <taxon>Cottales</taxon>
        <taxon>Liparidae</taxon>
        <taxon>Liparis</taxon>
    </lineage>
</organism>
<keyword evidence="3" id="KW-1185">Reference proteome</keyword>
<proteinExistence type="predicted"/>
<dbReference type="Proteomes" id="UP000314294">
    <property type="component" value="Unassembled WGS sequence"/>
</dbReference>
<comment type="caution">
    <text evidence="2">The sequence shown here is derived from an EMBL/GenBank/DDBJ whole genome shotgun (WGS) entry which is preliminary data.</text>
</comment>
<dbReference type="EMBL" id="SRLO01000074">
    <property type="protein sequence ID" value="TNN78417.1"/>
    <property type="molecule type" value="Genomic_DNA"/>
</dbReference>
<dbReference type="AlphaFoldDB" id="A0A4Z2IL04"/>
<feature type="transmembrane region" description="Helical" evidence="1">
    <location>
        <begin position="17"/>
        <end position="38"/>
    </location>
</feature>
<reference evidence="2 3" key="1">
    <citation type="submission" date="2019-03" db="EMBL/GenBank/DDBJ databases">
        <title>First draft genome of Liparis tanakae, snailfish: a comprehensive survey of snailfish specific genes.</title>
        <authorList>
            <person name="Kim W."/>
            <person name="Song I."/>
            <person name="Jeong J.-H."/>
            <person name="Kim D."/>
            <person name="Kim S."/>
            <person name="Ryu S."/>
            <person name="Song J.Y."/>
            <person name="Lee S.K."/>
        </authorList>
    </citation>
    <scope>NUCLEOTIDE SEQUENCE [LARGE SCALE GENOMIC DNA]</scope>
    <source>
        <tissue evidence="2">Muscle</tissue>
    </source>
</reference>